<keyword evidence="5" id="KW-1185">Reference proteome</keyword>
<name>A0A364KWZ3_TALAM</name>
<dbReference type="Gene3D" id="3.40.50.720">
    <property type="entry name" value="NAD(P)-binding Rossmann-like Domain"/>
    <property type="match status" value="1"/>
</dbReference>
<dbReference type="GO" id="GO:0005634">
    <property type="term" value="C:nucleus"/>
    <property type="evidence" value="ECO:0007669"/>
    <property type="project" value="TreeGrafter"/>
</dbReference>
<gene>
    <name evidence="4" type="ORF">BHQ10_004089</name>
</gene>
<dbReference type="Proteomes" id="UP000249363">
    <property type="component" value="Unassembled WGS sequence"/>
</dbReference>
<dbReference type="SUPFAM" id="SSF51735">
    <property type="entry name" value="NAD(P)-binding Rossmann-fold domains"/>
    <property type="match status" value="1"/>
</dbReference>
<evidence type="ECO:0000313" key="5">
    <source>
        <dbReference type="Proteomes" id="UP000249363"/>
    </source>
</evidence>
<evidence type="ECO:0000259" key="3">
    <source>
        <dbReference type="Pfam" id="PF05368"/>
    </source>
</evidence>
<dbReference type="RefSeq" id="XP_040732593.1">
    <property type="nucleotide sequence ID" value="XM_040876417.1"/>
</dbReference>
<organism evidence="4 5">
    <name type="scientific">Talaromyces amestolkiae</name>
    <dbReference type="NCBI Taxonomy" id="1196081"/>
    <lineage>
        <taxon>Eukaryota</taxon>
        <taxon>Fungi</taxon>
        <taxon>Dikarya</taxon>
        <taxon>Ascomycota</taxon>
        <taxon>Pezizomycotina</taxon>
        <taxon>Eurotiomycetes</taxon>
        <taxon>Eurotiomycetidae</taxon>
        <taxon>Eurotiales</taxon>
        <taxon>Trichocomaceae</taxon>
        <taxon>Talaromyces</taxon>
        <taxon>Talaromyces sect. Talaromyces</taxon>
    </lineage>
</organism>
<dbReference type="PANTHER" id="PTHR42748:SF28">
    <property type="entry name" value="NMRA-LIKE DOMAIN-CONTAINING PROTEIN"/>
    <property type="match status" value="1"/>
</dbReference>
<comment type="caution">
    <text evidence="4">The sequence shown here is derived from an EMBL/GenBank/DDBJ whole genome shotgun (WGS) entry which is preliminary data.</text>
</comment>
<evidence type="ECO:0000313" key="4">
    <source>
        <dbReference type="EMBL" id="RAO68077.1"/>
    </source>
</evidence>
<evidence type="ECO:0000256" key="1">
    <source>
        <dbReference type="ARBA" id="ARBA00006328"/>
    </source>
</evidence>
<dbReference type="GeneID" id="63793305"/>
<sequence>MSQKIVTVVGSTGQQGKAVIAAFAGNPQYRIRGVSRNPDSAAAKALISAGIEVVQADLNDLNSLTAAFQGSHIVFGVTDFWNLFRIHGPIKSKEIEREQASNLVRAASATPTLEHYIWSTLPKGSKDYPVYHFEGKSEADDLIRRDPFLLPRTTLFMVCYYANNLQIASFRPYWIETANKYVQFTTYDSETIIPFIGAVDNVTPFIKAIIANPEKTKNGTMVIGSIGQWTAKKWVEEWAAARGAQAHLVQISRKDYRALWPWPRWSEEFALMMDYFKFVPLQDWTESGLNILTAENLNVTPVETLEEWAKTYDLPDSSDVSY</sequence>
<dbReference type="CDD" id="cd05251">
    <property type="entry name" value="NmrA_like_SDR_a"/>
    <property type="match status" value="1"/>
</dbReference>
<reference evidence="4 5" key="1">
    <citation type="journal article" date="2017" name="Biotechnol. Biofuels">
        <title>Differential beta-glucosidase expression as a function of carbon source availability in Talaromyces amestolkiae: a genomic and proteomic approach.</title>
        <authorList>
            <person name="de Eugenio L.I."/>
            <person name="Mendez-Liter J.A."/>
            <person name="Nieto-Dominguez M."/>
            <person name="Alonso L."/>
            <person name="Gil-Munoz J."/>
            <person name="Barriuso J."/>
            <person name="Prieto A."/>
            <person name="Martinez M.J."/>
        </authorList>
    </citation>
    <scope>NUCLEOTIDE SEQUENCE [LARGE SCALE GENOMIC DNA]</scope>
    <source>
        <strain evidence="4 5">CIB</strain>
    </source>
</reference>
<dbReference type="STRING" id="1196081.A0A364KWZ3"/>
<proteinExistence type="inferred from homology"/>
<accession>A0A364KWZ3</accession>
<dbReference type="EMBL" id="MIKG01000007">
    <property type="protein sequence ID" value="RAO68077.1"/>
    <property type="molecule type" value="Genomic_DNA"/>
</dbReference>
<dbReference type="OrthoDB" id="3358371at2759"/>
<dbReference type="Gene3D" id="3.90.25.10">
    <property type="entry name" value="UDP-galactose 4-epimerase, domain 1"/>
    <property type="match status" value="1"/>
</dbReference>
<keyword evidence="2" id="KW-0521">NADP</keyword>
<dbReference type="PANTHER" id="PTHR42748">
    <property type="entry name" value="NITROGEN METABOLITE REPRESSION PROTEIN NMRA FAMILY MEMBER"/>
    <property type="match status" value="1"/>
</dbReference>
<dbReference type="InterPro" id="IPR051164">
    <property type="entry name" value="NmrA-like_oxidored"/>
</dbReference>
<dbReference type="Pfam" id="PF05368">
    <property type="entry name" value="NmrA"/>
    <property type="match status" value="1"/>
</dbReference>
<feature type="domain" description="NmrA-like" evidence="3">
    <location>
        <begin position="3"/>
        <end position="276"/>
    </location>
</feature>
<dbReference type="AlphaFoldDB" id="A0A364KWZ3"/>
<dbReference type="InterPro" id="IPR036291">
    <property type="entry name" value="NAD(P)-bd_dom_sf"/>
</dbReference>
<evidence type="ECO:0000256" key="2">
    <source>
        <dbReference type="ARBA" id="ARBA00022857"/>
    </source>
</evidence>
<comment type="similarity">
    <text evidence="1">Belongs to the NmrA-type oxidoreductase family.</text>
</comment>
<dbReference type="InterPro" id="IPR008030">
    <property type="entry name" value="NmrA-like"/>
</dbReference>
<protein>
    <recommendedName>
        <fullName evidence="3">NmrA-like domain-containing protein</fullName>
    </recommendedName>
</protein>